<dbReference type="Proteomes" id="UP000053989">
    <property type="component" value="Unassembled WGS sequence"/>
</dbReference>
<evidence type="ECO:0000313" key="2">
    <source>
        <dbReference type="EMBL" id="KIM63103.1"/>
    </source>
</evidence>
<dbReference type="HOGENOM" id="CLU_1070228_0_0_1"/>
<gene>
    <name evidence="2" type="ORF">SCLCIDRAFT_24487</name>
</gene>
<feature type="compositionally biased region" description="Basic and acidic residues" evidence="1">
    <location>
        <begin position="9"/>
        <end position="20"/>
    </location>
</feature>
<protein>
    <submittedName>
        <fullName evidence="2">Uncharacterized protein</fullName>
    </submittedName>
</protein>
<name>A0A0C2ZNH8_9AGAM</name>
<organism evidence="2 3">
    <name type="scientific">Scleroderma citrinum Foug A</name>
    <dbReference type="NCBI Taxonomy" id="1036808"/>
    <lineage>
        <taxon>Eukaryota</taxon>
        <taxon>Fungi</taxon>
        <taxon>Dikarya</taxon>
        <taxon>Basidiomycota</taxon>
        <taxon>Agaricomycotina</taxon>
        <taxon>Agaricomycetes</taxon>
        <taxon>Agaricomycetidae</taxon>
        <taxon>Boletales</taxon>
        <taxon>Sclerodermatineae</taxon>
        <taxon>Sclerodermataceae</taxon>
        <taxon>Scleroderma</taxon>
    </lineage>
</organism>
<dbReference type="AlphaFoldDB" id="A0A0C2ZNH8"/>
<feature type="region of interest" description="Disordered" evidence="1">
    <location>
        <begin position="1"/>
        <end position="20"/>
    </location>
</feature>
<evidence type="ECO:0000313" key="3">
    <source>
        <dbReference type="Proteomes" id="UP000053989"/>
    </source>
</evidence>
<accession>A0A0C2ZNH8</accession>
<sequence>MALGPSTKPMKDPDRAAKLPQVRDIRSVSTPSFKRCLRVKCPHMGPISHICSMGDGFRPKKLWCLCGEDHSVGQFSQGTVHAFCNTVLHRDVFAAIVGTEPFGEKIVLSLQEFDCYASAAVVNERYEVPGAVYTSSTALPEVHMCQVSRIFSAMFTLARKWFVHLLGLYARSAINFHAPALRGFMIEAATIGTLWLPPEEAVFGEVVVPPTAGRFEDWAIKTVSVPCVPPLAAFCLLHSSWMIMMNCCDIKMFAPVWDPR</sequence>
<reference evidence="2 3" key="1">
    <citation type="submission" date="2014-04" db="EMBL/GenBank/DDBJ databases">
        <authorList>
            <consortium name="DOE Joint Genome Institute"/>
            <person name="Kuo A."/>
            <person name="Kohler A."/>
            <person name="Nagy L.G."/>
            <person name="Floudas D."/>
            <person name="Copeland A."/>
            <person name="Barry K.W."/>
            <person name="Cichocki N."/>
            <person name="Veneault-Fourrey C."/>
            <person name="LaButti K."/>
            <person name="Lindquist E.A."/>
            <person name="Lipzen A."/>
            <person name="Lundell T."/>
            <person name="Morin E."/>
            <person name="Murat C."/>
            <person name="Sun H."/>
            <person name="Tunlid A."/>
            <person name="Henrissat B."/>
            <person name="Grigoriev I.V."/>
            <person name="Hibbett D.S."/>
            <person name="Martin F."/>
            <person name="Nordberg H.P."/>
            <person name="Cantor M.N."/>
            <person name="Hua S.X."/>
        </authorList>
    </citation>
    <scope>NUCLEOTIDE SEQUENCE [LARGE SCALE GENOMIC DNA]</scope>
    <source>
        <strain evidence="2 3">Foug A</strain>
    </source>
</reference>
<proteinExistence type="predicted"/>
<reference evidence="3" key="2">
    <citation type="submission" date="2015-01" db="EMBL/GenBank/DDBJ databases">
        <title>Evolutionary Origins and Diversification of the Mycorrhizal Mutualists.</title>
        <authorList>
            <consortium name="DOE Joint Genome Institute"/>
            <consortium name="Mycorrhizal Genomics Consortium"/>
            <person name="Kohler A."/>
            <person name="Kuo A."/>
            <person name="Nagy L.G."/>
            <person name="Floudas D."/>
            <person name="Copeland A."/>
            <person name="Barry K.W."/>
            <person name="Cichocki N."/>
            <person name="Veneault-Fourrey C."/>
            <person name="LaButti K."/>
            <person name="Lindquist E.A."/>
            <person name="Lipzen A."/>
            <person name="Lundell T."/>
            <person name="Morin E."/>
            <person name="Murat C."/>
            <person name="Riley R."/>
            <person name="Ohm R."/>
            <person name="Sun H."/>
            <person name="Tunlid A."/>
            <person name="Henrissat B."/>
            <person name="Grigoriev I.V."/>
            <person name="Hibbett D.S."/>
            <person name="Martin F."/>
        </authorList>
    </citation>
    <scope>NUCLEOTIDE SEQUENCE [LARGE SCALE GENOMIC DNA]</scope>
    <source>
        <strain evidence="3">Foug A</strain>
    </source>
</reference>
<dbReference type="InParanoid" id="A0A0C2ZNH8"/>
<keyword evidence="3" id="KW-1185">Reference proteome</keyword>
<evidence type="ECO:0000256" key="1">
    <source>
        <dbReference type="SAM" id="MobiDB-lite"/>
    </source>
</evidence>
<dbReference type="EMBL" id="KN822037">
    <property type="protein sequence ID" value="KIM63103.1"/>
    <property type="molecule type" value="Genomic_DNA"/>
</dbReference>